<dbReference type="CDD" id="cd14657">
    <property type="entry name" value="Imelysin_IrpA-like"/>
    <property type="match status" value="1"/>
</dbReference>
<dbReference type="Proteomes" id="UP000245048">
    <property type="component" value="Unassembled WGS sequence"/>
</dbReference>
<comment type="subcellular location">
    <subcellularLocation>
        <location evidence="1">Cell envelope</location>
    </subcellularLocation>
</comment>
<name>A0A2U1V9J9_9PROT</name>
<dbReference type="RefSeq" id="WP_109515136.1">
    <property type="nucleotide sequence ID" value="NZ_PDOA01000001.1"/>
</dbReference>
<gene>
    <name evidence="5" type="ORF">CR165_01270</name>
</gene>
<comment type="caution">
    <text evidence="5">The sequence shown here is derived from an EMBL/GenBank/DDBJ whole genome shotgun (WGS) entry which is preliminary data.</text>
</comment>
<keyword evidence="6" id="KW-1185">Reference proteome</keyword>
<evidence type="ECO:0000256" key="1">
    <source>
        <dbReference type="ARBA" id="ARBA00004196"/>
    </source>
</evidence>
<feature type="domain" description="Imelysin-like" evidence="4">
    <location>
        <begin position="47"/>
        <end position="397"/>
    </location>
</feature>
<organism evidence="5 6">
    <name type="scientific">Teichococcus aestuarii</name>
    <dbReference type="NCBI Taxonomy" id="568898"/>
    <lineage>
        <taxon>Bacteria</taxon>
        <taxon>Pseudomonadati</taxon>
        <taxon>Pseudomonadota</taxon>
        <taxon>Alphaproteobacteria</taxon>
        <taxon>Acetobacterales</taxon>
        <taxon>Roseomonadaceae</taxon>
        <taxon>Roseomonas</taxon>
    </lineage>
</organism>
<evidence type="ECO:0000259" key="4">
    <source>
        <dbReference type="Pfam" id="PF09375"/>
    </source>
</evidence>
<evidence type="ECO:0000256" key="2">
    <source>
        <dbReference type="ARBA" id="ARBA00022729"/>
    </source>
</evidence>
<dbReference type="OrthoDB" id="9764688at2"/>
<protein>
    <submittedName>
        <fullName evidence="5">Peptidase</fullName>
    </submittedName>
</protein>
<feature type="chain" id="PRO_5015507972" evidence="3">
    <location>
        <begin position="19"/>
        <end position="426"/>
    </location>
</feature>
<dbReference type="Gene3D" id="1.20.1420.20">
    <property type="entry name" value="M75 peptidase, HXXE motif"/>
    <property type="match status" value="1"/>
</dbReference>
<dbReference type="EMBL" id="PDOA01000001">
    <property type="protein sequence ID" value="PWC30564.1"/>
    <property type="molecule type" value="Genomic_DNA"/>
</dbReference>
<sequence length="426" mass="45894">MQRRTLAAGLFLAPAALAARMRPAFSAAAPGQAGQRAVLRHYADLGQAMFEDCLETGRALRQAVDSFLAAPSEEGLAAARRAWIAARAPYAQTETLRFGNPEVDAWEGRVNAWPLDEGLIDDVDAGYGTESDENPLYAANIIGSRSLRLGDETRDLSALTAEALEALHEAGEVEANVTIGYHAIEFLLWGQDLNGTGPGAGRRPFTDYTTAANADRRGQYLRIVTGLLVKDLEEMVAQWSPGGAIRRRLAANPAPEGLAAMLAGMGSLSYGELAGERMKLGLLLHDPEEEQDCFSDNTHNSHRGNVLGMVAVWRGEYRRADGRVLRGASLRNLVDGTDRRLREEMDARLAATLAAFDALARRAETVEAYDQMLAEGNREGNAAIQAGIDALVAQTRSIERVVAALKLPALSVEGSQSLDDPAKVFK</sequence>
<keyword evidence="2 3" id="KW-0732">Signal</keyword>
<dbReference type="InterPro" id="IPR018976">
    <property type="entry name" value="Imelysin-like"/>
</dbReference>
<proteinExistence type="predicted"/>
<dbReference type="GO" id="GO:0030313">
    <property type="term" value="C:cell envelope"/>
    <property type="evidence" value="ECO:0007669"/>
    <property type="project" value="UniProtKB-SubCell"/>
</dbReference>
<accession>A0A2U1V9J9</accession>
<dbReference type="Pfam" id="PF09375">
    <property type="entry name" value="Peptidase_M75"/>
    <property type="match status" value="1"/>
</dbReference>
<feature type="signal peptide" evidence="3">
    <location>
        <begin position="1"/>
        <end position="18"/>
    </location>
</feature>
<evidence type="ECO:0000256" key="3">
    <source>
        <dbReference type="SAM" id="SignalP"/>
    </source>
</evidence>
<reference evidence="6" key="1">
    <citation type="submission" date="2017-10" db="EMBL/GenBank/DDBJ databases">
        <authorList>
            <person name="Toshchakov S.V."/>
            <person name="Goeva M.A."/>
        </authorList>
    </citation>
    <scope>NUCLEOTIDE SEQUENCE [LARGE SCALE GENOMIC DNA]</scope>
    <source>
        <strain evidence="6">JR1/69-1-13</strain>
    </source>
</reference>
<dbReference type="InterPro" id="IPR038352">
    <property type="entry name" value="Imelysin_sf"/>
</dbReference>
<evidence type="ECO:0000313" key="5">
    <source>
        <dbReference type="EMBL" id="PWC30564.1"/>
    </source>
</evidence>
<dbReference type="AlphaFoldDB" id="A0A2U1V9J9"/>
<evidence type="ECO:0000313" key="6">
    <source>
        <dbReference type="Proteomes" id="UP000245048"/>
    </source>
</evidence>